<keyword evidence="9" id="KW-1185">Reference proteome</keyword>
<proteinExistence type="inferred from homology"/>
<feature type="transmembrane region" description="Helical" evidence="6">
    <location>
        <begin position="143"/>
        <end position="164"/>
    </location>
</feature>
<keyword evidence="2 6" id="KW-1003">Cell membrane</keyword>
<evidence type="ECO:0000256" key="5">
    <source>
        <dbReference type="ARBA" id="ARBA00023136"/>
    </source>
</evidence>
<accession>A0A069RHL7</accession>
<evidence type="ECO:0000313" key="9">
    <source>
        <dbReference type="Proteomes" id="UP000027946"/>
    </source>
</evidence>
<dbReference type="AlphaFoldDB" id="A0A069RHL7"/>
<dbReference type="InterPro" id="IPR032816">
    <property type="entry name" value="VTT_dom"/>
</dbReference>
<dbReference type="PANTHER" id="PTHR12677:SF59">
    <property type="entry name" value="GOLGI APPARATUS MEMBRANE PROTEIN TVP38-RELATED"/>
    <property type="match status" value="1"/>
</dbReference>
<feature type="domain" description="VTT" evidence="7">
    <location>
        <begin position="76"/>
        <end position="193"/>
    </location>
</feature>
<evidence type="ECO:0000256" key="6">
    <source>
        <dbReference type="RuleBase" id="RU366058"/>
    </source>
</evidence>
<comment type="similarity">
    <text evidence="6">Belongs to the TVP38/TMEM64 family.</text>
</comment>
<evidence type="ECO:0000256" key="3">
    <source>
        <dbReference type="ARBA" id="ARBA00022692"/>
    </source>
</evidence>
<feature type="transmembrane region" description="Helical" evidence="6">
    <location>
        <begin position="64"/>
        <end position="84"/>
    </location>
</feature>
<dbReference type="Proteomes" id="UP000027946">
    <property type="component" value="Unassembled WGS sequence"/>
</dbReference>
<dbReference type="GO" id="GO:0005886">
    <property type="term" value="C:plasma membrane"/>
    <property type="evidence" value="ECO:0007669"/>
    <property type="project" value="UniProtKB-SubCell"/>
</dbReference>
<dbReference type="Pfam" id="PF09335">
    <property type="entry name" value="VTT_dom"/>
    <property type="match status" value="1"/>
</dbReference>
<dbReference type="PANTHER" id="PTHR12677">
    <property type="entry name" value="GOLGI APPARATUS MEMBRANE PROTEIN TVP38-RELATED"/>
    <property type="match status" value="1"/>
</dbReference>
<feature type="transmembrane region" description="Helical" evidence="6">
    <location>
        <begin position="202"/>
        <end position="219"/>
    </location>
</feature>
<comment type="subcellular location">
    <subcellularLocation>
        <location evidence="1 6">Cell membrane</location>
        <topology evidence="1 6">Multi-pass membrane protein</topology>
    </subcellularLocation>
</comment>
<evidence type="ECO:0000256" key="2">
    <source>
        <dbReference type="ARBA" id="ARBA00022475"/>
    </source>
</evidence>
<evidence type="ECO:0000313" key="8">
    <source>
        <dbReference type="EMBL" id="KDR93757.1"/>
    </source>
</evidence>
<dbReference type="RefSeq" id="WP_038267525.1">
    <property type="nucleotide sequence ID" value="NZ_FSRH01000004.1"/>
</dbReference>
<feature type="transmembrane region" description="Helical" evidence="6">
    <location>
        <begin position="170"/>
        <end position="190"/>
    </location>
</feature>
<reference evidence="8 9" key="1">
    <citation type="submission" date="2014-03" db="EMBL/GenBank/DDBJ databases">
        <title>Genome sequence of Clostridium litorale W6, DSM 5388.</title>
        <authorList>
            <person name="Poehlein A."/>
            <person name="Jagirdar A."/>
            <person name="Khonsari B."/>
            <person name="Chibani C.M."/>
            <person name="Gutierrez Gutierrez D.A."/>
            <person name="Davydova E."/>
            <person name="Alghaithi H.S."/>
            <person name="Nair K.P."/>
            <person name="Dhamotharan K."/>
            <person name="Chandran L."/>
            <person name="G W."/>
            <person name="Daniel R."/>
        </authorList>
    </citation>
    <scope>NUCLEOTIDE SEQUENCE [LARGE SCALE GENOMIC DNA]</scope>
    <source>
        <strain evidence="8 9">W6</strain>
    </source>
</reference>
<dbReference type="eggNOG" id="COG0398">
    <property type="taxonomic scope" value="Bacteria"/>
</dbReference>
<organism evidence="8 9">
    <name type="scientific">Peptoclostridium litorale DSM 5388</name>
    <dbReference type="NCBI Taxonomy" id="1121324"/>
    <lineage>
        <taxon>Bacteria</taxon>
        <taxon>Bacillati</taxon>
        <taxon>Bacillota</taxon>
        <taxon>Clostridia</taxon>
        <taxon>Peptostreptococcales</taxon>
        <taxon>Peptoclostridiaceae</taxon>
        <taxon>Peptoclostridium</taxon>
    </lineage>
</organism>
<sequence length="244" mass="27423">MKGNEKKQLFLKIGIIAIAIAAYFLIEPVRRNIKQALFIMKNVDVGLVKGYIKSFGILAPTVSFLLMVLQSIVAPLPAFIITFANASLFGWVKGAMLSWSSAMAGAVLCFYIARLYGREVVEKLTSKFALEGIDKFFERYGKYAILVARLLPFMSFDIVSYGAGLTSMGFWEFFWATGLGQLPATLIYSYIGEMLSGGIKKFVFALLMLFSMSIIIFLFKKVWEDKARQKNLEGDEKKCLKRNC</sequence>
<protein>
    <recommendedName>
        <fullName evidence="6">TVP38/TMEM64 family membrane protein</fullName>
    </recommendedName>
</protein>
<dbReference type="EMBL" id="JJMM01000026">
    <property type="protein sequence ID" value="KDR93757.1"/>
    <property type="molecule type" value="Genomic_DNA"/>
</dbReference>
<evidence type="ECO:0000256" key="4">
    <source>
        <dbReference type="ARBA" id="ARBA00022989"/>
    </source>
</evidence>
<keyword evidence="3 6" id="KW-0812">Transmembrane</keyword>
<comment type="caution">
    <text evidence="8">The sequence shown here is derived from an EMBL/GenBank/DDBJ whole genome shotgun (WGS) entry which is preliminary data.</text>
</comment>
<feature type="transmembrane region" description="Helical" evidence="6">
    <location>
        <begin position="96"/>
        <end position="117"/>
    </location>
</feature>
<dbReference type="InterPro" id="IPR015414">
    <property type="entry name" value="TMEM64"/>
</dbReference>
<keyword evidence="5 6" id="KW-0472">Membrane</keyword>
<evidence type="ECO:0000259" key="7">
    <source>
        <dbReference type="Pfam" id="PF09335"/>
    </source>
</evidence>
<dbReference type="STRING" id="1121324.CLIT_23c00290"/>
<name>A0A069RHL7_PEPLI</name>
<gene>
    <name evidence="8" type="ORF">CLIT_23c00290</name>
</gene>
<keyword evidence="4 6" id="KW-1133">Transmembrane helix</keyword>
<feature type="transmembrane region" description="Helical" evidence="6">
    <location>
        <begin position="9"/>
        <end position="26"/>
    </location>
</feature>
<evidence type="ECO:0000256" key="1">
    <source>
        <dbReference type="ARBA" id="ARBA00004651"/>
    </source>
</evidence>